<dbReference type="AlphaFoldDB" id="A0A7S1L771"/>
<sequence>MAPTEEGDGAAAGAAAAAFERGQQALRAGDLPCAIEHLESSLRCDGGETIDTHLLLAEALWQSSQGAGTEKALPHYEAAASLARSSGDSTKEGMVALGHGFALSQLGRAAEARERLTYAKELAQADGNEPAVQFLDKMLSQAAEPPAAGADAVRRTWRQFSETVAAGKPAVLFARGGLAAPADAEALRGAKLLRAAGCSKLEVVDVLEPGPSVPDGLQGLADSPHLAFPQLFVAGGELEAWLEVPAAELRERLAAAGVPLGEPGSDEPEPCHGTSAFAEGLEPWEVALVELVSKDGASDWAAKAACLKEKGFGGEQGGPEPEAALLEAAWERLAPVVREKLEKQPEMPCGHSCSTCPTRHDCQLHDAVGHVRDIEDLAPKGG</sequence>
<name>A0A7S1L771_ALECA</name>
<dbReference type="InterPro" id="IPR011990">
    <property type="entry name" value="TPR-like_helical_dom_sf"/>
</dbReference>
<dbReference type="SUPFAM" id="SSF48452">
    <property type="entry name" value="TPR-like"/>
    <property type="match status" value="1"/>
</dbReference>
<evidence type="ECO:0000313" key="1">
    <source>
        <dbReference type="EMBL" id="CAD9095872.1"/>
    </source>
</evidence>
<proteinExistence type="predicted"/>
<dbReference type="Gene3D" id="1.25.40.10">
    <property type="entry name" value="Tetratricopeptide repeat domain"/>
    <property type="match status" value="1"/>
</dbReference>
<reference evidence="1" key="1">
    <citation type="submission" date="2021-01" db="EMBL/GenBank/DDBJ databases">
        <authorList>
            <person name="Corre E."/>
            <person name="Pelletier E."/>
            <person name="Niang G."/>
            <person name="Scheremetjew M."/>
            <person name="Finn R."/>
            <person name="Kale V."/>
            <person name="Holt S."/>
            <person name="Cochrane G."/>
            <person name="Meng A."/>
            <person name="Brown T."/>
            <person name="Cohen L."/>
        </authorList>
    </citation>
    <scope>NUCLEOTIDE SEQUENCE</scope>
    <source>
        <strain evidence="1">OF101</strain>
    </source>
</reference>
<protein>
    <submittedName>
        <fullName evidence="1">Uncharacterized protein</fullName>
    </submittedName>
</protein>
<accession>A0A7S1L771</accession>
<gene>
    <name evidence="1" type="ORF">ACAT0790_LOCUS5005</name>
</gene>
<organism evidence="1">
    <name type="scientific">Alexandrium catenella</name>
    <name type="common">Red tide dinoflagellate</name>
    <name type="synonym">Gonyaulax catenella</name>
    <dbReference type="NCBI Taxonomy" id="2925"/>
    <lineage>
        <taxon>Eukaryota</taxon>
        <taxon>Sar</taxon>
        <taxon>Alveolata</taxon>
        <taxon>Dinophyceae</taxon>
        <taxon>Gonyaulacales</taxon>
        <taxon>Pyrocystaceae</taxon>
        <taxon>Alexandrium</taxon>
    </lineage>
</organism>
<dbReference type="EMBL" id="HBGE01008314">
    <property type="protein sequence ID" value="CAD9095872.1"/>
    <property type="molecule type" value="Transcribed_RNA"/>
</dbReference>